<feature type="compositionally biased region" description="Polar residues" evidence="3">
    <location>
        <begin position="436"/>
        <end position="449"/>
    </location>
</feature>
<name>A0A2T9YGS1_9FUNG</name>
<evidence type="ECO:0000313" key="6">
    <source>
        <dbReference type="Proteomes" id="UP000245383"/>
    </source>
</evidence>
<dbReference type="InterPro" id="IPR052605">
    <property type="entry name" value="Fungal_trans_regulator"/>
</dbReference>
<comment type="caution">
    <text evidence="5">The sequence shown here is derived from an EMBL/GenBank/DDBJ whole genome shotgun (WGS) entry which is preliminary data.</text>
</comment>
<evidence type="ECO:0000259" key="4">
    <source>
        <dbReference type="PROSITE" id="PS51517"/>
    </source>
</evidence>
<dbReference type="OrthoDB" id="2288358at2759"/>
<protein>
    <recommendedName>
        <fullName evidence="4">NDT80 domain-containing protein</fullName>
    </recommendedName>
</protein>
<dbReference type="PROSITE" id="PS51517">
    <property type="entry name" value="NDT80"/>
    <property type="match status" value="1"/>
</dbReference>
<dbReference type="Proteomes" id="UP000245383">
    <property type="component" value="Unassembled WGS sequence"/>
</dbReference>
<evidence type="ECO:0000256" key="1">
    <source>
        <dbReference type="ARBA" id="ARBA00023125"/>
    </source>
</evidence>
<dbReference type="GO" id="GO:0045944">
    <property type="term" value="P:positive regulation of transcription by RNA polymerase II"/>
    <property type="evidence" value="ECO:0007669"/>
    <property type="project" value="TreeGrafter"/>
</dbReference>
<dbReference type="GO" id="GO:0051321">
    <property type="term" value="P:meiotic cell cycle"/>
    <property type="evidence" value="ECO:0007669"/>
    <property type="project" value="TreeGrafter"/>
</dbReference>
<dbReference type="Gene3D" id="2.60.40.1390">
    <property type="entry name" value="NDT80 DNA-binding domain"/>
    <property type="match status" value="1"/>
</dbReference>
<sequence>MNNSSSSYQYFPKNNTLPPNSQYRNDNTLSKNQLDNWKSLDLLSNNNISTSEIPPQVYTNYIKTELQEPTDSNMTDVRTIPTQLSKDYIPNYNDINIYKYDQYNDIQNKLNHPESNNNQFSQNLNANYPIISNTSNYQVQAISDNNRPRNDQNSSILSWNTESDLCENSSYRRFSPISYKKRFSQKIESSIIDYKRNSSDPIKISRPRRRKSTDPYFGLTDSAIPFFGATTQLNEIYNEDRSTNYSCKIVAKIDRGFFLSNDEWTCYRRNYFQINTCFRLFNFKGFNQKNEIENTDLPLFIMNSADKSFLKIKRFFISISAFIDNDLAKKIELIMHTSKRDKGPQIFPIPQSIQPGGNLQSTNITNTGLNKNVICFERLQFKTATANNGKRRAAQQYYKLVLNILADCGDGDKIPVASVSSAKLVVRGRSPGHYNDNPTYRTPTDNYKTSIPPRLAVQTQNSSDTINLPQPHDITQKDKLFNKNRKYDFYKQVTDKNSYFSQPEYTSITLPALNTSIDSSNYSYNSNQQASSSLPPFQHNNNLNQNINSFDNTLDPVTKNLPIPQNVNQMISKISTQTTKNGNYLSPSSNHNNSLVNQMCNIDQKPYNIGESKLGQDSRNYGLLESSVQNQGDFNNIQYFLNSNSNIADSQPQIHNIEKNRDDRNLSRIDTQILSAKRRFSQLNTSGYQFDQNDSSAIYNKSSNAYIRSEIHSSNAFEKKFNTNSLPPLSAPEPYQTTMKSLNTEYNQNGAQEFNTSRLNSQSYSANVEEKKENIPLYNYSHLPFYKNDVGQQNSYDNILIERYNNVQNNNIIDMNDQATSSNHLSSYKNHN</sequence>
<evidence type="ECO:0000256" key="3">
    <source>
        <dbReference type="SAM" id="MobiDB-lite"/>
    </source>
</evidence>
<proteinExistence type="predicted"/>
<dbReference type="PANTHER" id="PTHR35144">
    <property type="entry name" value="MEIOSIS-SPECIFIC TRANSCRIPTION FACTOR NDT80"/>
    <property type="match status" value="1"/>
</dbReference>
<dbReference type="Pfam" id="PF05224">
    <property type="entry name" value="NDT80_PhoG"/>
    <property type="match status" value="1"/>
</dbReference>
<reference evidence="5 6" key="1">
    <citation type="journal article" date="2018" name="MBio">
        <title>Comparative Genomics Reveals the Core Gene Toolbox for the Fungus-Insect Symbiosis.</title>
        <authorList>
            <person name="Wang Y."/>
            <person name="Stata M."/>
            <person name="Wang W."/>
            <person name="Stajich J.E."/>
            <person name="White M.M."/>
            <person name="Moncalvo J.M."/>
        </authorList>
    </citation>
    <scope>NUCLEOTIDE SEQUENCE [LARGE SCALE GENOMIC DNA]</scope>
    <source>
        <strain evidence="5 6">SWE-8-4</strain>
    </source>
</reference>
<feature type="region of interest" description="Disordered" evidence="3">
    <location>
        <begin position="1"/>
        <end position="29"/>
    </location>
</feature>
<dbReference type="InterPro" id="IPR024061">
    <property type="entry name" value="NDT80_DNA-bd_dom"/>
</dbReference>
<evidence type="ECO:0000256" key="2">
    <source>
        <dbReference type="PROSITE-ProRule" id="PRU00850"/>
    </source>
</evidence>
<dbReference type="GO" id="GO:0000228">
    <property type="term" value="C:nuclear chromosome"/>
    <property type="evidence" value="ECO:0007669"/>
    <property type="project" value="TreeGrafter"/>
</dbReference>
<dbReference type="AlphaFoldDB" id="A0A2T9YGS1"/>
<dbReference type="InterPro" id="IPR037141">
    <property type="entry name" value="NDT80_DNA-bd_dom_sf"/>
</dbReference>
<keyword evidence="6" id="KW-1185">Reference proteome</keyword>
<accession>A0A2T9YGS1</accession>
<feature type="DNA-binding region" description="NDT80" evidence="2">
    <location>
        <begin position="181"/>
        <end position="438"/>
    </location>
</feature>
<dbReference type="EMBL" id="MBFR01000197">
    <property type="protein sequence ID" value="PVU91523.1"/>
    <property type="molecule type" value="Genomic_DNA"/>
</dbReference>
<dbReference type="GO" id="GO:0003677">
    <property type="term" value="F:DNA binding"/>
    <property type="evidence" value="ECO:0007669"/>
    <property type="project" value="UniProtKB-KW"/>
</dbReference>
<dbReference type="STRING" id="133385.A0A2T9YGS1"/>
<gene>
    <name evidence="5" type="ORF">BB561_004362</name>
</gene>
<dbReference type="InterPro" id="IPR008967">
    <property type="entry name" value="p53-like_TF_DNA-bd_sf"/>
</dbReference>
<dbReference type="GO" id="GO:0003700">
    <property type="term" value="F:DNA-binding transcription factor activity"/>
    <property type="evidence" value="ECO:0007669"/>
    <property type="project" value="UniProtKB-UniRule"/>
</dbReference>
<feature type="region of interest" description="Disordered" evidence="3">
    <location>
        <begin position="429"/>
        <end position="450"/>
    </location>
</feature>
<feature type="domain" description="NDT80" evidence="4">
    <location>
        <begin position="181"/>
        <end position="438"/>
    </location>
</feature>
<dbReference type="SUPFAM" id="SSF49417">
    <property type="entry name" value="p53-like transcription factors"/>
    <property type="match status" value="1"/>
</dbReference>
<organism evidence="5 6">
    <name type="scientific">Smittium simulii</name>
    <dbReference type="NCBI Taxonomy" id="133385"/>
    <lineage>
        <taxon>Eukaryota</taxon>
        <taxon>Fungi</taxon>
        <taxon>Fungi incertae sedis</taxon>
        <taxon>Zoopagomycota</taxon>
        <taxon>Kickxellomycotina</taxon>
        <taxon>Harpellomycetes</taxon>
        <taxon>Harpellales</taxon>
        <taxon>Legeriomycetaceae</taxon>
        <taxon>Smittium</taxon>
    </lineage>
</organism>
<evidence type="ECO:0000313" key="5">
    <source>
        <dbReference type="EMBL" id="PVU91523.1"/>
    </source>
</evidence>
<keyword evidence="1 2" id="KW-0238">DNA-binding</keyword>
<dbReference type="PANTHER" id="PTHR35144:SF2">
    <property type="entry name" value="MEIOSIS-SPECIFIC TRANSCRIPTION FACTOR NDT80"/>
    <property type="match status" value="1"/>
</dbReference>